<keyword evidence="2" id="KW-1185">Reference proteome</keyword>
<dbReference type="Proteomes" id="UP001145114">
    <property type="component" value="Unassembled WGS sequence"/>
</dbReference>
<accession>A0ACC1HWY1</accession>
<reference evidence="1" key="1">
    <citation type="submission" date="2022-06" db="EMBL/GenBank/DDBJ databases">
        <title>Phylogenomic reconstructions and comparative analyses of Kickxellomycotina fungi.</title>
        <authorList>
            <person name="Reynolds N.K."/>
            <person name="Stajich J.E."/>
            <person name="Barry K."/>
            <person name="Grigoriev I.V."/>
            <person name="Crous P."/>
            <person name="Smith M.E."/>
        </authorList>
    </citation>
    <scope>NUCLEOTIDE SEQUENCE</scope>
    <source>
        <strain evidence="1">RSA 2271</strain>
    </source>
</reference>
<dbReference type="EMBL" id="JAMZIH010000153">
    <property type="protein sequence ID" value="KAJ1679841.1"/>
    <property type="molecule type" value="Genomic_DNA"/>
</dbReference>
<organism evidence="1 2">
    <name type="scientific">Spiromyces aspiralis</name>
    <dbReference type="NCBI Taxonomy" id="68401"/>
    <lineage>
        <taxon>Eukaryota</taxon>
        <taxon>Fungi</taxon>
        <taxon>Fungi incertae sedis</taxon>
        <taxon>Zoopagomycota</taxon>
        <taxon>Kickxellomycotina</taxon>
        <taxon>Kickxellomycetes</taxon>
        <taxon>Kickxellales</taxon>
        <taxon>Kickxellaceae</taxon>
        <taxon>Spiromyces</taxon>
    </lineage>
</organism>
<sequence>GEFMNVFNGHSGPVTCGRFTHDGRHIVSGSEDGSLIIWDPKSATIVHQFSPKDERFHKGGITCLAISKDDNVIVTGSIDTTAKLFRTNGQFISSLENSDHSVESVGFCDILPLVATGSSDGSINIWDLTTQRLRQQVRHDDAVTKLAWVKDSPMLVSVSADNTVRVWDGRTGGQVQVFKGHQDTILDFSISRLV</sequence>
<feature type="non-terminal residue" evidence="1">
    <location>
        <position position="1"/>
    </location>
</feature>
<comment type="caution">
    <text evidence="1">The sequence shown here is derived from an EMBL/GenBank/DDBJ whole genome shotgun (WGS) entry which is preliminary data.</text>
</comment>
<name>A0ACC1HWY1_9FUNG</name>
<protein>
    <submittedName>
        <fullName evidence="1">60S ribosomal subunit assembly or modification protein</fullName>
    </submittedName>
</protein>
<gene>
    <name evidence="1" type="primary">SQT1_1</name>
    <name evidence="1" type="ORF">EV182_001221</name>
</gene>
<evidence type="ECO:0000313" key="2">
    <source>
        <dbReference type="Proteomes" id="UP001145114"/>
    </source>
</evidence>
<proteinExistence type="predicted"/>
<evidence type="ECO:0000313" key="1">
    <source>
        <dbReference type="EMBL" id="KAJ1679841.1"/>
    </source>
</evidence>